<keyword evidence="4" id="KW-1185">Reference proteome</keyword>
<dbReference type="AlphaFoldDB" id="A0A1I4QTN3"/>
<dbReference type="Pfam" id="PF00657">
    <property type="entry name" value="Lipase_GDSL"/>
    <property type="match status" value="1"/>
</dbReference>
<protein>
    <submittedName>
        <fullName evidence="3">Lysophospholipase L1</fullName>
    </submittedName>
</protein>
<name>A0A1I4QTN3_9BACI</name>
<dbReference type="InterPro" id="IPR037459">
    <property type="entry name" value="RhgT-like"/>
</dbReference>
<dbReference type="RefSeq" id="WP_091486233.1">
    <property type="nucleotide sequence ID" value="NZ_FOTR01000018.1"/>
</dbReference>
<dbReference type="CDD" id="cd01821">
    <property type="entry name" value="Rhamnogalacturan_acetylesterase_like"/>
    <property type="match status" value="1"/>
</dbReference>
<comment type="similarity">
    <text evidence="1">Belongs to the 'GDSL' lipolytic enzyme family.</text>
</comment>
<dbReference type="InterPro" id="IPR036514">
    <property type="entry name" value="SGNH_hydro_sf"/>
</dbReference>
<gene>
    <name evidence="3" type="ORF">SAMN04487943_1186</name>
</gene>
<evidence type="ECO:0000313" key="4">
    <source>
        <dbReference type="Proteomes" id="UP000198565"/>
    </source>
</evidence>
<organism evidence="3 4">
    <name type="scientific">Gracilibacillus orientalis</name>
    <dbReference type="NCBI Taxonomy" id="334253"/>
    <lineage>
        <taxon>Bacteria</taxon>
        <taxon>Bacillati</taxon>
        <taxon>Bacillota</taxon>
        <taxon>Bacilli</taxon>
        <taxon>Bacillales</taxon>
        <taxon>Bacillaceae</taxon>
        <taxon>Gracilibacillus</taxon>
    </lineage>
</organism>
<evidence type="ECO:0000256" key="1">
    <source>
        <dbReference type="ARBA" id="ARBA00008668"/>
    </source>
</evidence>
<dbReference type="GO" id="GO:0016788">
    <property type="term" value="F:hydrolase activity, acting on ester bonds"/>
    <property type="evidence" value="ECO:0007669"/>
    <property type="project" value="InterPro"/>
</dbReference>
<dbReference type="OrthoDB" id="9807041at2"/>
<dbReference type="Proteomes" id="UP000198565">
    <property type="component" value="Unassembled WGS sequence"/>
</dbReference>
<sequence>MKARLFLASDSTCQTYQEKDAPQAGWGQFLPNYLKEYSVFNHAIGGRSSRTFIEEGRLKEIEKNITEGDYLLVQMGHNDATKEKPERYTEAYIDYKEYLKQYIEVARVNKAIPILITPVARLHFVSGEFLVDFGDYCNAMKEVAEEAGCPLIDLMTLSIHHLTEIGFDEAKTLYMVDVNGTDHTHFTAKGADQIAIIVAKQLQSIIIS</sequence>
<dbReference type="SUPFAM" id="SSF52266">
    <property type="entry name" value="SGNH hydrolase"/>
    <property type="match status" value="1"/>
</dbReference>
<proteinExistence type="inferred from homology"/>
<evidence type="ECO:0000256" key="2">
    <source>
        <dbReference type="ARBA" id="ARBA00022801"/>
    </source>
</evidence>
<dbReference type="PANTHER" id="PTHR43695">
    <property type="entry name" value="PUTATIVE (AFU_ORTHOLOGUE AFUA_2G17250)-RELATED"/>
    <property type="match status" value="1"/>
</dbReference>
<dbReference type="Gene3D" id="3.40.50.1110">
    <property type="entry name" value="SGNH hydrolase"/>
    <property type="match status" value="1"/>
</dbReference>
<dbReference type="InterPro" id="IPR001087">
    <property type="entry name" value="GDSL"/>
</dbReference>
<accession>A0A1I4QTN3</accession>
<keyword evidence="2" id="KW-0378">Hydrolase</keyword>
<dbReference type="STRING" id="334253.SAMN04487943_1186"/>
<reference evidence="4" key="1">
    <citation type="submission" date="2016-10" db="EMBL/GenBank/DDBJ databases">
        <authorList>
            <person name="Varghese N."/>
            <person name="Submissions S."/>
        </authorList>
    </citation>
    <scope>NUCLEOTIDE SEQUENCE [LARGE SCALE GENOMIC DNA]</scope>
    <source>
        <strain evidence="4">CGMCC 1.4250</strain>
    </source>
</reference>
<evidence type="ECO:0000313" key="3">
    <source>
        <dbReference type="EMBL" id="SFM43073.1"/>
    </source>
</evidence>
<dbReference type="PANTHER" id="PTHR43695:SF1">
    <property type="entry name" value="RHAMNOGALACTURONAN ACETYLESTERASE"/>
    <property type="match status" value="1"/>
</dbReference>
<dbReference type="EMBL" id="FOTR01000018">
    <property type="protein sequence ID" value="SFM43073.1"/>
    <property type="molecule type" value="Genomic_DNA"/>
</dbReference>